<protein>
    <submittedName>
        <fullName evidence="2">Uncharacterized protein</fullName>
    </submittedName>
</protein>
<dbReference type="EMBL" id="HBFC01013164">
    <property type="protein sequence ID" value="CAD8704999.1"/>
    <property type="molecule type" value="Transcribed_RNA"/>
</dbReference>
<keyword evidence="1" id="KW-0472">Membrane</keyword>
<name>A0A7S0X6P4_9CHLO</name>
<evidence type="ECO:0000256" key="1">
    <source>
        <dbReference type="SAM" id="Phobius"/>
    </source>
</evidence>
<feature type="transmembrane region" description="Helical" evidence="1">
    <location>
        <begin position="87"/>
        <end position="109"/>
    </location>
</feature>
<evidence type="ECO:0000313" key="2">
    <source>
        <dbReference type="EMBL" id="CAD8704999.1"/>
    </source>
</evidence>
<accession>A0A7S0X6P4</accession>
<organism evidence="2">
    <name type="scientific">Mantoniella antarctica</name>
    <dbReference type="NCBI Taxonomy" id="81844"/>
    <lineage>
        <taxon>Eukaryota</taxon>
        <taxon>Viridiplantae</taxon>
        <taxon>Chlorophyta</taxon>
        <taxon>Mamiellophyceae</taxon>
        <taxon>Mamiellales</taxon>
        <taxon>Mamiellaceae</taxon>
        <taxon>Mantoniella</taxon>
    </lineage>
</organism>
<proteinExistence type="predicted"/>
<dbReference type="AlphaFoldDB" id="A0A7S0X6P4"/>
<reference evidence="2" key="1">
    <citation type="submission" date="2021-01" db="EMBL/GenBank/DDBJ databases">
        <authorList>
            <person name="Corre E."/>
            <person name="Pelletier E."/>
            <person name="Niang G."/>
            <person name="Scheremetjew M."/>
            <person name="Finn R."/>
            <person name="Kale V."/>
            <person name="Holt S."/>
            <person name="Cochrane G."/>
            <person name="Meng A."/>
            <person name="Brown T."/>
            <person name="Cohen L."/>
        </authorList>
    </citation>
    <scope>NUCLEOTIDE SEQUENCE</scope>
    <source>
        <strain evidence="2">SL-175</strain>
    </source>
</reference>
<gene>
    <name evidence="2" type="ORF">MANT1106_LOCUS7681</name>
</gene>
<keyword evidence="1" id="KW-0812">Transmembrane</keyword>
<feature type="transmembrane region" description="Helical" evidence="1">
    <location>
        <begin position="49"/>
        <end position="75"/>
    </location>
</feature>
<keyword evidence="1" id="KW-1133">Transmembrane helix</keyword>
<sequence length="125" mass="14029">MMFLVREVKLHLRRLWRSLDHPDGKLGLTVTALGENLTFFDSMSPKKALIVSLFLGSTAFWLGTGIGLGVFCAFFDVPADIKARVLHAAYLGMVAMYASVMFGVVHVVFFRRPHDWTIDVIDRAL</sequence>